<gene>
    <name evidence="2" type="ORF">JKP88DRAFT_349630</name>
</gene>
<feature type="region of interest" description="Disordered" evidence="1">
    <location>
        <begin position="106"/>
        <end position="130"/>
    </location>
</feature>
<accession>A0A835YRM3</accession>
<reference evidence="2" key="1">
    <citation type="submission" date="2021-02" db="EMBL/GenBank/DDBJ databases">
        <title>First Annotated Genome of the Yellow-green Alga Tribonema minus.</title>
        <authorList>
            <person name="Mahan K.M."/>
        </authorList>
    </citation>
    <scope>NUCLEOTIDE SEQUENCE</scope>
    <source>
        <strain evidence="2">UTEX B ZZ1240</strain>
    </source>
</reference>
<organism evidence="2 3">
    <name type="scientific">Tribonema minus</name>
    <dbReference type="NCBI Taxonomy" id="303371"/>
    <lineage>
        <taxon>Eukaryota</taxon>
        <taxon>Sar</taxon>
        <taxon>Stramenopiles</taxon>
        <taxon>Ochrophyta</taxon>
        <taxon>PX clade</taxon>
        <taxon>Xanthophyceae</taxon>
        <taxon>Tribonematales</taxon>
        <taxon>Tribonemataceae</taxon>
        <taxon>Tribonema</taxon>
    </lineage>
</organism>
<evidence type="ECO:0000313" key="2">
    <source>
        <dbReference type="EMBL" id="KAG5180316.1"/>
    </source>
</evidence>
<feature type="compositionally biased region" description="Low complexity" evidence="1">
    <location>
        <begin position="113"/>
        <end position="126"/>
    </location>
</feature>
<comment type="caution">
    <text evidence="2">The sequence shown here is derived from an EMBL/GenBank/DDBJ whole genome shotgun (WGS) entry which is preliminary data.</text>
</comment>
<protein>
    <submittedName>
        <fullName evidence="2">Uncharacterized protein</fullName>
    </submittedName>
</protein>
<dbReference type="AlphaFoldDB" id="A0A835YRM3"/>
<name>A0A835YRM3_9STRA</name>
<dbReference type="EMBL" id="JAFCMP010000401">
    <property type="protein sequence ID" value="KAG5180316.1"/>
    <property type="molecule type" value="Genomic_DNA"/>
</dbReference>
<sequence>MDSGESILIKADNLTASDPIVDLHIADTRLANRDVCHEYSQCLLDAVLSSASGGRRSSPPPAASVLPADPEGIVQLARDAGDHSLLVVRANAIAHHFSLEVVCAPSPPPPPSAATSAAAEQQGPEAQQRRRRVYARLLQADIRLIVTSGMRDVQKGFTPKDWLSSSGSAWMNEKQLLNFLTKLQRLRVLVTALSEGDLKDCAESLGYTSLAAQRAWAAAVTAPARLKRDGLTLQPGQLDNCASYREEMVRSGYPAHMVVYGGVTSGAPQQLLDFPLDAGEAILRAYLDLFSSDVTAALFVRAVEFRRSDAAWSCVAVGVPPPLPSRESGGAAAAAGDAAVPGM</sequence>
<evidence type="ECO:0000256" key="1">
    <source>
        <dbReference type="SAM" id="MobiDB-lite"/>
    </source>
</evidence>
<evidence type="ECO:0000313" key="3">
    <source>
        <dbReference type="Proteomes" id="UP000664859"/>
    </source>
</evidence>
<proteinExistence type="predicted"/>
<keyword evidence="3" id="KW-1185">Reference proteome</keyword>
<dbReference type="Proteomes" id="UP000664859">
    <property type="component" value="Unassembled WGS sequence"/>
</dbReference>